<comment type="caution">
    <text evidence="4">The sequence shown here is derived from an EMBL/GenBank/DDBJ whole genome shotgun (WGS) entry which is preliminary data.</text>
</comment>
<sequence>MKFSTNFTSFLRSPGQERYISRRKKLFSILSICLVTTVALGVTIWYLILVALIARLRPPPSPSNGLQKIVYNWVEPGSVATQPASWLPEFSRDITPIACHSHNDYERNTPLFDALKAGCTSVEADIWLEDSELYVSHHKSQIKPNRTLNTLYINPLLEILMNQNLPATFPATPEARPQGVFDKSPNTTLVLLVDFKTDGKETFPYLMKQLEPLRQAGWLSYYDSTSLCLVARPITVVGTGNTPFSFIATNQTTDIFFDAPLASLESTDLYNTTNSYYASVSMKKAVGHIWSWGLSSEQIKTIKTQIQIAKNAGLIARYWDTPSWPVGLKLSIWRILEEEDVGVLNVDDLITATRWNWKFCTILGLQLC</sequence>
<proteinExistence type="inferred from homology"/>
<dbReference type="STRING" id="1849047.A0A3D8RNB3"/>
<dbReference type="EMBL" id="PDLM01000006">
    <property type="protein sequence ID" value="RDW75533.1"/>
    <property type="molecule type" value="Genomic_DNA"/>
</dbReference>
<evidence type="ECO:0000256" key="1">
    <source>
        <dbReference type="ARBA" id="ARBA00008858"/>
    </source>
</evidence>
<gene>
    <name evidence="4" type="ORF">BP6252_06675</name>
</gene>
<keyword evidence="5" id="KW-1185">Reference proteome</keyword>
<evidence type="ECO:0000256" key="2">
    <source>
        <dbReference type="ARBA" id="ARBA00014286"/>
    </source>
</evidence>
<keyword evidence="3" id="KW-0812">Transmembrane</keyword>
<accession>A0A3D8RNB3</accession>
<keyword evidence="3" id="KW-0472">Membrane</keyword>
<dbReference type="PANTHER" id="PTHR31571">
    <property type="entry name" value="ALTERED INHERITANCE OF MITOCHONDRIA PROTEIN 6"/>
    <property type="match status" value="1"/>
</dbReference>
<dbReference type="Proteomes" id="UP000256645">
    <property type="component" value="Unassembled WGS sequence"/>
</dbReference>
<name>A0A3D8RNB3_9HELO</name>
<dbReference type="OrthoDB" id="4153866at2759"/>
<evidence type="ECO:0000256" key="3">
    <source>
        <dbReference type="SAM" id="Phobius"/>
    </source>
</evidence>
<dbReference type="SUPFAM" id="SSF51695">
    <property type="entry name" value="PLC-like phosphodiesterases"/>
    <property type="match status" value="1"/>
</dbReference>
<reference evidence="4 5" key="1">
    <citation type="journal article" date="2018" name="IMA Fungus">
        <title>IMA Genome-F 9: Draft genome sequence of Annulohypoxylon stygium, Aspergillus mulundensis, Berkeleyomyces basicola (syn. Thielaviopsis basicola), Ceratocystis smalleyi, two Cercospora beticola strains, Coleophoma cylindrospora, Fusarium fracticaudum, Phialophora cf. hyalina, and Morchella septimelata.</title>
        <authorList>
            <person name="Wingfield B.D."/>
            <person name="Bills G.F."/>
            <person name="Dong Y."/>
            <person name="Huang W."/>
            <person name="Nel W.J."/>
            <person name="Swalarsk-Parry B.S."/>
            <person name="Vaghefi N."/>
            <person name="Wilken P.M."/>
            <person name="An Z."/>
            <person name="de Beer Z.W."/>
            <person name="De Vos L."/>
            <person name="Chen L."/>
            <person name="Duong T.A."/>
            <person name="Gao Y."/>
            <person name="Hammerbacher A."/>
            <person name="Kikkert J.R."/>
            <person name="Li Y."/>
            <person name="Li H."/>
            <person name="Li K."/>
            <person name="Li Q."/>
            <person name="Liu X."/>
            <person name="Ma X."/>
            <person name="Naidoo K."/>
            <person name="Pethybridge S.J."/>
            <person name="Sun J."/>
            <person name="Steenkamp E.T."/>
            <person name="van der Nest M.A."/>
            <person name="van Wyk S."/>
            <person name="Wingfield M.J."/>
            <person name="Xiong C."/>
            <person name="Yue Q."/>
            <person name="Zhang X."/>
        </authorList>
    </citation>
    <scope>NUCLEOTIDE SEQUENCE [LARGE SCALE GENOMIC DNA]</scope>
    <source>
        <strain evidence="4 5">BP6252</strain>
    </source>
</reference>
<evidence type="ECO:0000313" key="5">
    <source>
        <dbReference type="Proteomes" id="UP000256645"/>
    </source>
</evidence>
<dbReference type="InterPro" id="IPR039559">
    <property type="entry name" value="AIM6_PI-PLC-like_dom"/>
</dbReference>
<dbReference type="InterPro" id="IPR017946">
    <property type="entry name" value="PLC-like_Pdiesterase_TIM-brl"/>
</dbReference>
<dbReference type="GO" id="GO:0006629">
    <property type="term" value="P:lipid metabolic process"/>
    <property type="evidence" value="ECO:0007669"/>
    <property type="project" value="InterPro"/>
</dbReference>
<evidence type="ECO:0000313" key="4">
    <source>
        <dbReference type="EMBL" id="RDW75533.1"/>
    </source>
</evidence>
<dbReference type="CDD" id="cd08577">
    <property type="entry name" value="PI-PLCc_GDPD_SF_unchar3"/>
    <property type="match status" value="1"/>
</dbReference>
<dbReference type="GO" id="GO:0008081">
    <property type="term" value="F:phosphoric diester hydrolase activity"/>
    <property type="evidence" value="ECO:0007669"/>
    <property type="project" value="InterPro"/>
</dbReference>
<comment type="similarity">
    <text evidence="1">Belongs to the AIM6 family.</text>
</comment>
<feature type="transmembrane region" description="Helical" evidence="3">
    <location>
        <begin position="26"/>
        <end position="54"/>
    </location>
</feature>
<dbReference type="AlphaFoldDB" id="A0A3D8RNB3"/>
<dbReference type="InterPro" id="IPR051236">
    <property type="entry name" value="HAT_RTT109-like"/>
</dbReference>
<organism evidence="4 5">
    <name type="scientific">Coleophoma cylindrospora</name>
    <dbReference type="NCBI Taxonomy" id="1849047"/>
    <lineage>
        <taxon>Eukaryota</taxon>
        <taxon>Fungi</taxon>
        <taxon>Dikarya</taxon>
        <taxon>Ascomycota</taxon>
        <taxon>Pezizomycotina</taxon>
        <taxon>Leotiomycetes</taxon>
        <taxon>Helotiales</taxon>
        <taxon>Dermateaceae</taxon>
        <taxon>Coleophoma</taxon>
    </lineage>
</organism>
<dbReference type="PANTHER" id="PTHR31571:SF1">
    <property type="entry name" value="ALTERED INHERITANCE OF MITOCHONDRIA PROTEIN 6"/>
    <property type="match status" value="1"/>
</dbReference>
<keyword evidence="3" id="KW-1133">Transmembrane helix</keyword>
<protein>
    <recommendedName>
        <fullName evidence="2">Altered inheritance of mitochondria protein 6</fullName>
    </recommendedName>
</protein>